<dbReference type="InterPro" id="IPR011989">
    <property type="entry name" value="ARM-like"/>
</dbReference>
<evidence type="ECO:0000256" key="4">
    <source>
        <dbReference type="ARBA" id="ARBA00022737"/>
    </source>
</evidence>
<dbReference type="PANTHER" id="PTHR15651:SF7">
    <property type="entry name" value="ARMADILLO REPEAT-CONTAINING PROTEIN 8"/>
    <property type="match status" value="1"/>
</dbReference>
<organism evidence="7 8">
    <name type="scientific">Staphylotrichum tortipilum</name>
    <dbReference type="NCBI Taxonomy" id="2831512"/>
    <lineage>
        <taxon>Eukaryota</taxon>
        <taxon>Fungi</taxon>
        <taxon>Dikarya</taxon>
        <taxon>Ascomycota</taxon>
        <taxon>Pezizomycotina</taxon>
        <taxon>Sordariomycetes</taxon>
        <taxon>Sordariomycetidae</taxon>
        <taxon>Sordariales</taxon>
        <taxon>Chaetomiaceae</taxon>
        <taxon>Staphylotrichum</taxon>
    </lineage>
</organism>
<dbReference type="GO" id="GO:0005737">
    <property type="term" value="C:cytoplasm"/>
    <property type="evidence" value="ECO:0007669"/>
    <property type="project" value="UniProtKB-SubCell"/>
</dbReference>
<protein>
    <submittedName>
        <fullName evidence="7">Armadillo-type protein</fullName>
    </submittedName>
</protein>
<evidence type="ECO:0000313" key="8">
    <source>
        <dbReference type="Proteomes" id="UP001303889"/>
    </source>
</evidence>
<proteinExistence type="predicted"/>
<sequence length="1022" mass="109940">MARVESPPVLSQIRSARTYSEQAAALRALKDETVGHIQRKEWWIQHGILESLISLLQNNVRSSTRSSGKERSHPGQPVPLAEDDVVRLLALQLLASFAYGGAAFLGPLHAVGVVPTIMPALFPADNPPQIVLAALRTFSNLTASTQLAPPGADDTTGLLSDALFSPRFLEAACAILSQESADATVQEQKRLVASLTTRLCQGPNHQNALADSGVLDALATMLASFVVARGEVVPGAEVLGQTDGLADLIPHPAPPGANLAVVLEALSTIVANSRFRSCLLLCSPAIMAVFAPVDFAPLAPGTRAAWHALETSGFGNTRGRNPGAMDYLLPAVPVPQCRSQWRGFDDYPPLGFSMSHDNLAAAARSSTFKFTGVEAGRLEVPGEEEEADAPESPLIPWLIHLVRSADGLERVMAASLLTSLFKAGFASPEREQALAVLVVPLLCQLMKEHDKETPASVQQSAFVEPDVARSWAIQERAPDTLARLVGESETLQQAAHDSGTIKMVIKLLKTSYNPQPVQNPPRPWSPTPERGADAEEGLPNSCRVGPPGQIPAYAHGIRMRESALKLLAAMATLSNDYREALATADVVPYIVESLSPTPGNPKAPKETPAAENGGGDGDKGSGPSPYGHNPNVVIMAACHATRALARLPSIVRTALQDHGAALPIYKLLKHSDAEVQIAASSAVINLVTNCSPLVEPLLEAGIVKTLCEHAHSLNPGLRLNALWALKHLVANLDNNLRKQCLEELEPGWLVQLISDDADSDEALRPRARSTRRAAATDPDDDEDMDTETLYEDDTPAPWTWPATRTTPLTSQRMQQALSKLTALRDAEFNPARRSRADSLAIQEQGLGFIRNLIMLPHAPSQTDMVDYLFSSLGQDRLFGILADKLKVRVVGAFARRASRGRDTLVLYPQARVVENLAYVLVHMAAGAPKHRQLVVAQTELLKLLGGHFTSKDAGVRKALCQLFMNLSCLESDGDRLPCSQRAMELERLGFLAKLEGLEQGDADLDVRQRAKAAVAQMKTPTV</sequence>
<feature type="region of interest" description="Disordered" evidence="6">
    <location>
        <begin position="595"/>
        <end position="626"/>
    </location>
</feature>
<dbReference type="InterPro" id="IPR016024">
    <property type="entry name" value="ARM-type_fold"/>
</dbReference>
<gene>
    <name evidence="7" type="ORF">C8A05DRAFT_16935</name>
</gene>
<keyword evidence="3" id="KW-0963">Cytoplasm</keyword>
<feature type="compositionally biased region" description="Acidic residues" evidence="6">
    <location>
        <begin position="777"/>
        <end position="794"/>
    </location>
</feature>
<dbReference type="Gene3D" id="1.25.10.10">
    <property type="entry name" value="Leucine-rich Repeat Variant"/>
    <property type="match status" value="4"/>
</dbReference>
<evidence type="ECO:0000313" key="7">
    <source>
        <dbReference type="EMBL" id="KAK3900802.1"/>
    </source>
</evidence>
<evidence type="ECO:0000256" key="1">
    <source>
        <dbReference type="ARBA" id="ARBA00004123"/>
    </source>
</evidence>
<keyword evidence="5" id="KW-0539">Nucleus</keyword>
<dbReference type="EMBL" id="MU855636">
    <property type="protein sequence ID" value="KAK3900802.1"/>
    <property type="molecule type" value="Genomic_DNA"/>
</dbReference>
<feature type="region of interest" description="Disordered" evidence="6">
    <location>
        <begin position="512"/>
        <end position="546"/>
    </location>
</feature>
<dbReference type="PANTHER" id="PTHR15651">
    <property type="entry name" value="ARMADILLO REPEAT-CONTAINING PROTEIN 8"/>
    <property type="match status" value="1"/>
</dbReference>
<feature type="compositionally biased region" description="Pro residues" evidence="6">
    <location>
        <begin position="517"/>
        <end position="526"/>
    </location>
</feature>
<evidence type="ECO:0000256" key="3">
    <source>
        <dbReference type="ARBA" id="ARBA00022490"/>
    </source>
</evidence>
<dbReference type="GO" id="GO:0043161">
    <property type="term" value="P:proteasome-mediated ubiquitin-dependent protein catabolic process"/>
    <property type="evidence" value="ECO:0007669"/>
    <property type="project" value="TreeGrafter"/>
</dbReference>
<dbReference type="GO" id="GO:0005634">
    <property type="term" value="C:nucleus"/>
    <property type="evidence" value="ECO:0007669"/>
    <property type="project" value="UniProtKB-SubCell"/>
</dbReference>
<keyword evidence="8" id="KW-1185">Reference proteome</keyword>
<dbReference type="Proteomes" id="UP001303889">
    <property type="component" value="Unassembled WGS sequence"/>
</dbReference>
<evidence type="ECO:0000256" key="6">
    <source>
        <dbReference type="SAM" id="MobiDB-lite"/>
    </source>
</evidence>
<dbReference type="SMART" id="SM00185">
    <property type="entry name" value="ARM"/>
    <property type="match status" value="5"/>
</dbReference>
<dbReference type="InterPro" id="IPR000225">
    <property type="entry name" value="Armadillo"/>
</dbReference>
<evidence type="ECO:0000256" key="5">
    <source>
        <dbReference type="ARBA" id="ARBA00023242"/>
    </source>
</evidence>
<comment type="subcellular location">
    <subcellularLocation>
        <location evidence="2">Cytoplasm</location>
    </subcellularLocation>
    <subcellularLocation>
        <location evidence="1">Nucleus</location>
    </subcellularLocation>
</comment>
<feature type="region of interest" description="Disordered" evidence="6">
    <location>
        <begin position="761"/>
        <end position="802"/>
    </location>
</feature>
<accession>A0AAN6MH48</accession>
<comment type="caution">
    <text evidence="7">The sequence shown here is derived from an EMBL/GenBank/DDBJ whole genome shotgun (WGS) entry which is preliminary data.</text>
</comment>
<dbReference type="AlphaFoldDB" id="A0AAN6MH48"/>
<dbReference type="InterPro" id="IPR038739">
    <property type="entry name" value="ARMC8/Vid28"/>
</dbReference>
<keyword evidence="4" id="KW-0677">Repeat</keyword>
<reference evidence="7" key="2">
    <citation type="submission" date="2023-05" db="EMBL/GenBank/DDBJ databases">
        <authorList>
            <consortium name="Lawrence Berkeley National Laboratory"/>
            <person name="Steindorff A."/>
            <person name="Hensen N."/>
            <person name="Bonometti L."/>
            <person name="Westerberg I."/>
            <person name="Brannstrom I.O."/>
            <person name="Guillou S."/>
            <person name="Cros-Aarteil S."/>
            <person name="Calhoun S."/>
            <person name="Haridas S."/>
            <person name="Kuo A."/>
            <person name="Mondo S."/>
            <person name="Pangilinan J."/>
            <person name="Riley R."/>
            <person name="Labutti K."/>
            <person name="Andreopoulos B."/>
            <person name="Lipzen A."/>
            <person name="Chen C."/>
            <person name="Yanf M."/>
            <person name="Daum C."/>
            <person name="Ng V."/>
            <person name="Clum A."/>
            <person name="Ohm R."/>
            <person name="Martin F."/>
            <person name="Silar P."/>
            <person name="Natvig D."/>
            <person name="Lalanne C."/>
            <person name="Gautier V."/>
            <person name="Ament-Velasquez S.L."/>
            <person name="Kruys A."/>
            <person name="Hutchinson M.I."/>
            <person name="Powell A.J."/>
            <person name="Barry K."/>
            <person name="Miller A.N."/>
            <person name="Grigoriev I.V."/>
            <person name="Debuchy R."/>
            <person name="Gladieux P."/>
            <person name="Thoren M.H."/>
            <person name="Johannesson H."/>
        </authorList>
    </citation>
    <scope>NUCLEOTIDE SEQUENCE</scope>
    <source>
        <strain evidence="7">CBS 103.79</strain>
    </source>
</reference>
<name>A0AAN6MH48_9PEZI</name>
<reference evidence="7" key="1">
    <citation type="journal article" date="2023" name="Mol. Phylogenet. Evol.">
        <title>Genome-scale phylogeny and comparative genomics of the fungal order Sordariales.</title>
        <authorList>
            <person name="Hensen N."/>
            <person name="Bonometti L."/>
            <person name="Westerberg I."/>
            <person name="Brannstrom I.O."/>
            <person name="Guillou S."/>
            <person name="Cros-Aarteil S."/>
            <person name="Calhoun S."/>
            <person name="Haridas S."/>
            <person name="Kuo A."/>
            <person name="Mondo S."/>
            <person name="Pangilinan J."/>
            <person name="Riley R."/>
            <person name="LaButti K."/>
            <person name="Andreopoulos B."/>
            <person name="Lipzen A."/>
            <person name="Chen C."/>
            <person name="Yan M."/>
            <person name="Daum C."/>
            <person name="Ng V."/>
            <person name="Clum A."/>
            <person name="Steindorff A."/>
            <person name="Ohm R.A."/>
            <person name="Martin F."/>
            <person name="Silar P."/>
            <person name="Natvig D.O."/>
            <person name="Lalanne C."/>
            <person name="Gautier V."/>
            <person name="Ament-Velasquez S.L."/>
            <person name="Kruys A."/>
            <person name="Hutchinson M.I."/>
            <person name="Powell A.J."/>
            <person name="Barry K."/>
            <person name="Miller A.N."/>
            <person name="Grigoriev I.V."/>
            <person name="Debuchy R."/>
            <person name="Gladieux P."/>
            <person name="Hiltunen Thoren M."/>
            <person name="Johannesson H."/>
        </authorList>
    </citation>
    <scope>NUCLEOTIDE SEQUENCE</scope>
    <source>
        <strain evidence="7">CBS 103.79</strain>
    </source>
</reference>
<dbReference type="SUPFAM" id="SSF48371">
    <property type="entry name" value="ARM repeat"/>
    <property type="match status" value="2"/>
</dbReference>
<evidence type="ECO:0000256" key="2">
    <source>
        <dbReference type="ARBA" id="ARBA00004496"/>
    </source>
</evidence>
<dbReference type="GO" id="GO:0034657">
    <property type="term" value="C:GID complex"/>
    <property type="evidence" value="ECO:0007669"/>
    <property type="project" value="TreeGrafter"/>
</dbReference>